<keyword evidence="1" id="KW-0812">Transmembrane</keyword>
<feature type="transmembrane region" description="Helical" evidence="1">
    <location>
        <begin position="6"/>
        <end position="24"/>
    </location>
</feature>
<keyword evidence="1" id="KW-1133">Transmembrane helix</keyword>
<dbReference type="Proteomes" id="UP000004679">
    <property type="component" value="Unassembled WGS sequence"/>
</dbReference>
<keyword evidence="3" id="KW-1185">Reference proteome</keyword>
<dbReference type="EMBL" id="GG657899">
    <property type="protein sequence ID" value="EEF79672.1"/>
    <property type="molecule type" value="Genomic_DNA"/>
</dbReference>
<name>C0N7G7_9GAMM</name>
<evidence type="ECO:0000256" key="1">
    <source>
        <dbReference type="SAM" id="Phobius"/>
    </source>
</evidence>
<feature type="transmembrane region" description="Helical" evidence="1">
    <location>
        <begin position="68"/>
        <end position="85"/>
    </location>
</feature>
<protein>
    <submittedName>
        <fullName evidence="2">Uncharacterized protein</fullName>
    </submittedName>
</protein>
<proteinExistence type="predicted"/>
<keyword evidence="1" id="KW-0472">Membrane</keyword>
<gene>
    <name evidence="2" type="ORF">MDMS009_2259</name>
</gene>
<feature type="transmembrane region" description="Helical" evidence="1">
    <location>
        <begin position="44"/>
        <end position="62"/>
    </location>
</feature>
<dbReference type="HOGENOM" id="CLU_2409906_0_0_6"/>
<accession>C0N7G7</accession>
<sequence length="92" mass="10255">MFEFVVGIFVSPFIAYVVYVYAVIGSRMFKAVFGENRESLFKRVQSATLAVVIAIVPMLLVIPLFQHTALASGLCIGCVFVFLFTRKPRSSE</sequence>
<evidence type="ECO:0000313" key="2">
    <source>
        <dbReference type="EMBL" id="EEF79672.1"/>
    </source>
</evidence>
<organism evidence="2 3">
    <name type="scientific">Methylophaga thiooxydans DMS010</name>
    <dbReference type="NCBI Taxonomy" id="637616"/>
    <lineage>
        <taxon>Bacteria</taxon>
        <taxon>Pseudomonadati</taxon>
        <taxon>Pseudomonadota</taxon>
        <taxon>Gammaproteobacteria</taxon>
        <taxon>Thiotrichales</taxon>
        <taxon>Piscirickettsiaceae</taxon>
        <taxon>Methylophaga</taxon>
    </lineage>
</organism>
<dbReference type="AlphaFoldDB" id="C0N7G7"/>
<dbReference type="RefSeq" id="WP_008291765.1">
    <property type="nucleotide sequence ID" value="NZ_GG657899.1"/>
</dbReference>
<evidence type="ECO:0000313" key="3">
    <source>
        <dbReference type="Proteomes" id="UP000004679"/>
    </source>
</evidence>
<reference evidence="2 3" key="1">
    <citation type="journal article" date="2011" name="J. Bacteriol.">
        <title>Draft genome sequence of the chemolithoheterotrophic, halophilic methylotroph Methylophaga thiooxydans DMS010.</title>
        <authorList>
            <person name="Boden R."/>
            <person name="Ferriera S."/>
            <person name="Johnson J."/>
            <person name="Kelly D.P."/>
            <person name="Murrell J.C."/>
            <person name="Schafer H."/>
        </authorList>
    </citation>
    <scope>NUCLEOTIDE SEQUENCE [LARGE SCALE GENOMIC DNA]</scope>
    <source>
        <strain evidence="2 3">DMS010</strain>
    </source>
</reference>